<comment type="caution">
    <text evidence="2">The sequence shown here is derived from an EMBL/GenBank/DDBJ whole genome shotgun (WGS) entry which is preliminary data.</text>
</comment>
<reference evidence="2" key="1">
    <citation type="journal article" date="2021" name="bioRxiv">
        <title>Whole Genome Assembly and Annotation of Northern Wild Rice, Zizania palustris L., Supports a Whole Genome Duplication in the Zizania Genus.</title>
        <authorList>
            <person name="Haas M."/>
            <person name="Kono T."/>
            <person name="Macchietto M."/>
            <person name="Millas R."/>
            <person name="McGilp L."/>
            <person name="Shao M."/>
            <person name="Duquette J."/>
            <person name="Hirsch C.N."/>
            <person name="Kimball J."/>
        </authorList>
    </citation>
    <scope>NUCLEOTIDE SEQUENCE</scope>
    <source>
        <tissue evidence="2">Fresh leaf tissue</tissue>
    </source>
</reference>
<dbReference type="EMBL" id="JAAALK010000283">
    <property type="protein sequence ID" value="KAG8076577.1"/>
    <property type="molecule type" value="Genomic_DNA"/>
</dbReference>
<dbReference type="Proteomes" id="UP000729402">
    <property type="component" value="Unassembled WGS sequence"/>
</dbReference>
<gene>
    <name evidence="2" type="ORF">GUJ93_ZPchr0006g43779</name>
</gene>
<evidence type="ECO:0000256" key="1">
    <source>
        <dbReference type="SAM" id="MobiDB-lite"/>
    </source>
</evidence>
<evidence type="ECO:0000313" key="3">
    <source>
        <dbReference type="Proteomes" id="UP000729402"/>
    </source>
</evidence>
<feature type="compositionally biased region" description="Basic residues" evidence="1">
    <location>
        <begin position="13"/>
        <end position="31"/>
    </location>
</feature>
<accession>A0A8J5VLR9</accession>
<feature type="compositionally biased region" description="Basic and acidic residues" evidence="1">
    <location>
        <begin position="60"/>
        <end position="79"/>
    </location>
</feature>
<proteinExistence type="predicted"/>
<keyword evidence="3" id="KW-1185">Reference proteome</keyword>
<evidence type="ECO:0000313" key="2">
    <source>
        <dbReference type="EMBL" id="KAG8076577.1"/>
    </source>
</evidence>
<name>A0A8J5VLR9_ZIZPA</name>
<feature type="compositionally biased region" description="Basic and acidic residues" evidence="1">
    <location>
        <begin position="1"/>
        <end position="12"/>
    </location>
</feature>
<dbReference type="AlphaFoldDB" id="A0A8J5VLR9"/>
<feature type="region of interest" description="Disordered" evidence="1">
    <location>
        <begin position="1"/>
        <end position="79"/>
    </location>
</feature>
<protein>
    <submittedName>
        <fullName evidence="2">Uncharacterized protein</fullName>
    </submittedName>
</protein>
<organism evidence="2 3">
    <name type="scientific">Zizania palustris</name>
    <name type="common">Northern wild rice</name>
    <dbReference type="NCBI Taxonomy" id="103762"/>
    <lineage>
        <taxon>Eukaryota</taxon>
        <taxon>Viridiplantae</taxon>
        <taxon>Streptophyta</taxon>
        <taxon>Embryophyta</taxon>
        <taxon>Tracheophyta</taxon>
        <taxon>Spermatophyta</taxon>
        <taxon>Magnoliopsida</taxon>
        <taxon>Liliopsida</taxon>
        <taxon>Poales</taxon>
        <taxon>Poaceae</taxon>
        <taxon>BOP clade</taxon>
        <taxon>Oryzoideae</taxon>
        <taxon>Oryzeae</taxon>
        <taxon>Zizaniinae</taxon>
        <taxon>Zizania</taxon>
    </lineage>
</organism>
<sequence length="79" mass="8758">MRRGLRDAEARIGRKRGSGGRRARRRGRRRAVAQEEQSESMEDAMARVYGPGATAAKEAAAAERSIHEARKESGHEPRS</sequence>
<reference evidence="2" key="2">
    <citation type="submission" date="2021-02" db="EMBL/GenBank/DDBJ databases">
        <authorList>
            <person name="Kimball J.A."/>
            <person name="Haas M.W."/>
            <person name="Macchietto M."/>
            <person name="Kono T."/>
            <person name="Duquette J."/>
            <person name="Shao M."/>
        </authorList>
    </citation>
    <scope>NUCLEOTIDE SEQUENCE</scope>
    <source>
        <tissue evidence="2">Fresh leaf tissue</tissue>
    </source>
</reference>